<dbReference type="EMBL" id="JACDTY010000007">
    <property type="protein sequence ID" value="MBA1141843.1"/>
    <property type="molecule type" value="Genomic_DNA"/>
</dbReference>
<comment type="caution">
    <text evidence="1">The sequence shown here is derived from an EMBL/GenBank/DDBJ whole genome shotgun (WGS) entry which is preliminary data.</text>
</comment>
<proteinExistence type="predicted"/>
<reference evidence="1 2" key="1">
    <citation type="submission" date="2020-07" db="EMBL/GenBank/DDBJ databases">
        <title>Definition of the novel symbiovar canariense within Mesorhizobium novociceri, a new species of genus Mesorhizobium nodulating Cicer canariense in the Caldera de Taburiente National Park (La Palma, Canary Islands).</title>
        <authorList>
            <person name="Leon-Barrios M."/>
            <person name="Perez-Yepez J."/>
            <person name="Flores-Felix J.D."/>
            <person name="Ramirez-Baena M.H."/>
            <person name="Pulido-Suarez L."/>
            <person name="Igual J.M."/>
            <person name="Velazquez E."/>
            <person name="Peix A."/>
        </authorList>
    </citation>
    <scope>NUCLEOTIDE SEQUENCE [LARGE SCALE GENOMIC DNA]</scope>
    <source>
        <strain evidence="1 2">CCANP35</strain>
    </source>
</reference>
<dbReference type="RefSeq" id="WP_181058711.1">
    <property type="nucleotide sequence ID" value="NZ_JACDTY010000007.1"/>
</dbReference>
<keyword evidence="2" id="KW-1185">Reference proteome</keyword>
<evidence type="ECO:0000313" key="1">
    <source>
        <dbReference type="EMBL" id="MBA1141843.1"/>
    </source>
</evidence>
<accession>A0A838B6T1</accession>
<organism evidence="1 2">
    <name type="scientific">Mesorhizobium neociceri</name>
    <dbReference type="NCBI Taxonomy" id="1307853"/>
    <lineage>
        <taxon>Bacteria</taxon>
        <taxon>Pseudomonadati</taxon>
        <taxon>Pseudomonadota</taxon>
        <taxon>Alphaproteobacteria</taxon>
        <taxon>Hyphomicrobiales</taxon>
        <taxon>Phyllobacteriaceae</taxon>
        <taxon>Mesorhizobium</taxon>
    </lineage>
</organism>
<protein>
    <submittedName>
        <fullName evidence="1">Uncharacterized protein</fullName>
    </submittedName>
</protein>
<evidence type="ECO:0000313" key="2">
    <source>
        <dbReference type="Proteomes" id="UP000558284"/>
    </source>
</evidence>
<name>A0A838B6T1_9HYPH</name>
<gene>
    <name evidence="1" type="ORF">H0241_16475</name>
</gene>
<dbReference type="Proteomes" id="UP000558284">
    <property type="component" value="Unassembled WGS sequence"/>
</dbReference>
<dbReference type="AlphaFoldDB" id="A0A838B6T1"/>
<sequence length="85" mass="9875">MDITVDQREAWAKRPENREWENVIAPHYKRPVGGLDIEALHEIARLNGLLDTRDKYGNLNVGQISMNIRNRLRVLWKNGTLKLPS</sequence>